<accession>A0A8T0TIV2</accession>
<sequence>MDAGRTPPWCSMEEEGRRQPAATINDGYEGDDHLFWLLHARGPFPPLVKASRRCTASALTSWGARLAGGSFARCSRSQTPVCEGDEDTAGARPSVEVGCEPGSAALDLFCVTDGISMEKINSGRGGR</sequence>
<dbReference type="EMBL" id="CM029043">
    <property type="protein sequence ID" value="KAG2609045.1"/>
    <property type="molecule type" value="Genomic_DNA"/>
</dbReference>
<dbReference type="Proteomes" id="UP000823388">
    <property type="component" value="Chromosome 4K"/>
</dbReference>
<organism evidence="1 2">
    <name type="scientific">Panicum virgatum</name>
    <name type="common">Blackwell switchgrass</name>
    <dbReference type="NCBI Taxonomy" id="38727"/>
    <lineage>
        <taxon>Eukaryota</taxon>
        <taxon>Viridiplantae</taxon>
        <taxon>Streptophyta</taxon>
        <taxon>Embryophyta</taxon>
        <taxon>Tracheophyta</taxon>
        <taxon>Spermatophyta</taxon>
        <taxon>Magnoliopsida</taxon>
        <taxon>Liliopsida</taxon>
        <taxon>Poales</taxon>
        <taxon>Poaceae</taxon>
        <taxon>PACMAD clade</taxon>
        <taxon>Panicoideae</taxon>
        <taxon>Panicodae</taxon>
        <taxon>Paniceae</taxon>
        <taxon>Panicinae</taxon>
        <taxon>Panicum</taxon>
        <taxon>Panicum sect. Hiantes</taxon>
    </lineage>
</organism>
<evidence type="ECO:0000313" key="1">
    <source>
        <dbReference type="EMBL" id="KAG2609045.1"/>
    </source>
</evidence>
<reference evidence="1" key="1">
    <citation type="submission" date="2020-05" db="EMBL/GenBank/DDBJ databases">
        <title>WGS assembly of Panicum virgatum.</title>
        <authorList>
            <person name="Lovell J.T."/>
            <person name="Jenkins J."/>
            <person name="Shu S."/>
            <person name="Juenger T.E."/>
            <person name="Schmutz J."/>
        </authorList>
    </citation>
    <scope>NUCLEOTIDE SEQUENCE</scope>
    <source>
        <strain evidence="1">AP13</strain>
    </source>
</reference>
<comment type="caution">
    <text evidence="1">The sequence shown here is derived from an EMBL/GenBank/DDBJ whole genome shotgun (WGS) entry which is preliminary data.</text>
</comment>
<gene>
    <name evidence="1" type="ORF">PVAP13_4KG031142</name>
</gene>
<proteinExistence type="predicted"/>
<evidence type="ECO:0000313" key="2">
    <source>
        <dbReference type="Proteomes" id="UP000823388"/>
    </source>
</evidence>
<protein>
    <submittedName>
        <fullName evidence="1">Uncharacterized protein</fullName>
    </submittedName>
</protein>
<dbReference type="AlphaFoldDB" id="A0A8T0TIV2"/>
<keyword evidence="2" id="KW-1185">Reference proteome</keyword>
<name>A0A8T0TIV2_PANVG</name>